<dbReference type="EMBL" id="AKAU01000105">
    <property type="protein sequence ID" value="EIM99227.1"/>
    <property type="molecule type" value="Genomic_DNA"/>
</dbReference>
<reference evidence="3 6" key="2">
    <citation type="submission" date="2018-01" db="EMBL/GenBank/DDBJ databases">
        <title>Species boundaries and ecological features among Paraburkholderia terrae DSMZ17804T, P. hospita DSMZ17164T and P. caribensis DSMZ13236T.</title>
        <authorList>
            <person name="Pratama A.A."/>
        </authorList>
    </citation>
    <scope>NUCLEOTIDE SEQUENCE [LARGE SCALE GENOMIC DNA]</scope>
    <source>
        <strain evidence="3 6">DSM 17164</strain>
    </source>
</reference>
<accession>A0AAN1JE78</accession>
<dbReference type="EMBL" id="CP026106">
    <property type="protein sequence ID" value="AUT71644.1"/>
    <property type="molecule type" value="Genomic_DNA"/>
</dbReference>
<dbReference type="Gene3D" id="3.20.20.190">
    <property type="entry name" value="Phosphatidylinositol (PI) phosphodiesterase"/>
    <property type="match status" value="1"/>
</dbReference>
<dbReference type="SUPFAM" id="SSF51695">
    <property type="entry name" value="PLC-like phosphodiesterases"/>
    <property type="match status" value="1"/>
</dbReference>
<dbReference type="Proteomes" id="UP000004980">
    <property type="component" value="Unassembled WGS sequence"/>
</dbReference>
<dbReference type="AlphaFoldDB" id="A0AAN1JE78"/>
<protein>
    <submittedName>
        <fullName evidence="3">Glycerophosphodiester phosphodiesterase</fullName>
    </submittedName>
    <submittedName>
        <fullName evidence="4">Glycerophosphoryl diester phosphodiesterase family protein</fullName>
    </submittedName>
</protein>
<dbReference type="InterPro" id="IPR030395">
    <property type="entry name" value="GP_PDE_dom"/>
</dbReference>
<reference evidence="4 5" key="1">
    <citation type="journal article" date="2012" name="J. Bacteriol.">
        <title>Draft Genome Sequence of the Soil Bacterium Burkholderia terrae Strain BS001, Which Interacts with Fungal Surface Structures.</title>
        <authorList>
            <person name="Nazir R."/>
            <person name="Hansen M.A."/>
            <person name="Sorensen S."/>
            <person name="van Elsas J.D."/>
        </authorList>
    </citation>
    <scope>NUCLEOTIDE SEQUENCE [LARGE SCALE GENOMIC DNA]</scope>
    <source>
        <strain evidence="4 5">BS001</strain>
    </source>
</reference>
<dbReference type="GO" id="GO:0008081">
    <property type="term" value="F:phosphoric diester hydrolase activity"/>
    <property type="evidence" value="ECO:0007669"/>
    <property type="project" value="InterPro"/>
</dbReference>
<evidence type="ECO:0000313" key="6">
    <source>
        <dbReference type="Proteomes" id="UP000236649"/>
    </source>
</evidence>
<dbReference type="PANTHER" id="PTHR46211:SF10">
    <property type="entry name" value="EXPORTED PROTEIN"/>
    <property type="match status" value="1"/>
</dbReference>
<dbReference type="Pfam" id="PF03009">
    <property type="entry name" value="GDPD"/>
    <property type="match status" value="1"/>
</dbReference>
<gene>
    <name evidence="3" type="ORF">C2L64_25665</name>
    <name evidence="4" type="ORF">WQE_20111</name>
</gene>
<dbReference type="InterPro" id="IPR017946">
    <property type="entry name" value="PLC-like_Pdiesterase_TIM-brl"/>
</dbReference>
<evidence type="ECO:0000313" key="3">
    <source>
        <dbReference type="EMBL" id="AUT71644.1"/>
    </source>
</evidence>
<dbReference type="PANTHER" id="PTHR46211">
    <property type="entry name" value="GLYCEROPHOSPHORYL DIESTER PHOSPHODIESTERASE"/>
    <property type="match status" value="1"/>
</dbReference>
<sequence length="328" mass="34805">MRIPGFAFVLSILTALSACTAGSAVAPPHADSARTLPALIAHRGGTADYPENTLAAIEGALANHADVIWLTVQLSRDGVPVLYRPKDLSALTDASGPVASRTAAELARVNAGWQFEALDAPGAWPYRSKPVGIPTLEDALRIIPRNVPVVLDMKALPAAPQAAAVARVLDALDAWPRVTIYSTEADYQAAFAQYPQARVFESRDATRQRLFGVALTGQCDAPQAGTRAGFELGRKVELIERFTLGEGRSTFAARTWTPASVQCFRGAADTWLVAFAVNDAATYREAACLHMDAVLVDSPRTLSRVRAALQSAQKPLDCSAASNSGASH</sequence>
<evidence type="ECO:0000256" key="1">
    <source>
        <dbReference type="SAM" id="SignalP"/>
    </source>
</evidence>
<dbReference type="PROSITE" id="PS51257">
    <property type="entry name" value="PROKAR_LIPOPROTEIN"/>
    <property type="match status" value="1"/>
</dbReference>
<evidence type="ECO:0000313" key="4">
    <source>
        <dbReference type="EMBL" id="EIM99227.1"/>
    </source>
</evidence>
<dbReference type="Proteomes" id="UP000236649">
    <property type="component" value="Chromosome 2"/>
</dbReference>
<dbReference type="GeneID" id="55531698"/>
<keyword evidence="5" id="KW-1185">Reference proteome</keyword>
<evidence type="ECO:0000259" key="2">
    <source>
        <dbReference type="PROSITE" id="PS51704"/>
    </source>
</evidence>
<name>A0AAN1JE78_9BURK</name>
<dbReference type="PROSITE" id="PS51704">
    <property type="entry name" value="GP_PDE"/>
    <property type="match status" value="1"/>
</dbReference>
<feature type="domain" description="GP-PDE" evidence="2">
    <location>
        <begin position="37"/>
        <end position="306"/>
    </location>
</feature>
<dbReference type="RefSeq" id="WP_007584065.1">
    <property type="nucleotide sequence ID" value="NZ_AKAU01000105.1"/>
</dbReference>
<feature type="chain" id="PRO_5043000396" evidence="1">
    <location>
        <begin position="27"/>
        <end position="328"/>
    </location>
</feature>
<dbReference type="KEGG" id="phs:C2L64_25665"/>
<proteinExistence type="predicted"/>
<keyword evidence="1" id="KW-0732">Signal</keyword>
<feature type="signal peptide" evidence="1">
    <location>
        <begin position="1"/>
        <end position="26"/>
    </location>
</feature>
<evidence type="ECO:0000313" key="5">
    <source>
        <dbReference type="Proteomes" id="UP000004980"/>
    </source>
</evidence>
<dbReference type="GO" id="GO:0006629">
    <property type="term" value="P:lipid metabolic process"/>
    <property type="evidence" value="ECO:0007669"/>
    <property type="project" value="InterPro"/>
</dbReference>
<organism evidence="3 6">
    <name type="scientific">Paraburkholderia hospita</name>
    <dbReference type="NCBI Taxonomy" id="169430"/>
    <lineage>
        <taxon>Bacteria</taxon>
        <taxon>Pseudomonadati</taxon>
        <taxon>Pseudomonadota</taxon>
        <taxon>Betaproteobacteria</taxon>
        <taxon>Burkholderiales</taxon>
        <taxon>Burkholderiaceae</taxon>
        <taxon>Paraburkholderia</taxon>
    </lineage>
</organism>